<dbReference type="PANTHER" id="PTHR10039">
    <property type="entry name" value="AMELOGENIN"/>
    <property type="match status" value="1"/>
</dbReference>
<sequence length="2063" mass="233946">MAPGILSPVPGNLNSSFYSTMHGNSRQVSALSAAFDNDSMSQNGRSTRRESGFVRKANGVGNSNITSVVQSLQRRSGDELGNGASSQLLNTSYHSIIEWIRSERMSHLPPEGSSYDKVLSWAQLFVDRLHSFDNGIQDFAGDSYLAAQLSYGYCAMLLELGKENAPALMISFGFFYSTSSALVNLLERTELFSVSQEIKEQLILALADLVTLVASVSTHYHKAIRGLTTASVSVNIYDTFPGQIQSFRERCGRISEAMWRHQLAKENIDTERVAIVKSVRSWLAPEDRVLSRLAENTSHLAHEREEMTCLWMGPYLTRFLKSQNHTLSFYGKPGSGKTVLASVIVDRLQEQIGGVSYKTLFVPINARIPAETTPIAIAKTILFQLFEKRIGNVQLLHILGDAYERSRKTTGPADYENIIWNALERALAAALRGAKELVIVIDGLDEATGGEAALLQRLTVATSNAVNVRLITLGSEKPTTKENVMAVPITEDRIADDVAAVVRDIFESSRIFREMSELDRETVVDQITEASQGSFLWAKLAAKRVRHEHNLDAFRKTVESVVTSKWTVTDFVSHALASPEISEDAKFMLLWLATAERPLLMKELATLASVQLDKQTVSDRKIDIITILKPLISLVFIQDGQVYLRHGLIRTAVLDVYTRGKLIPTVKDHHADLVTRLFVYIKTTVTEQHEPSLTPLDRHDTSILVQKYPLLDFSVRYWPYHLRNTTVYTTGGDAPTAKEFGKLFPATVTLLLLQNTLWQNISTPTLLTYLTIVSNITRQILTPNNVVTLQSIISLALFRRDISHVTEAVSLFYEITIISRTLLTVKHIITMQMSSFFLDLTVEQVTTTKTDIMVKREEILLLIVECYKVHYGNNSEKVVSTLKTLIEHYRLIKEEKKIREIEITIQTITGTRYDGGDETDTRGNLHVHLRGHKQNGEIGTRFILETEVDEYQSETFDFEALLKLAETYVSEGRIAEAERIYVEIWQRASKECRTQYSEYWEQIKLKSVTIYSKFLQSQKREYEASSILSSVWEEYRSSTLSVSESTASHFQEIAKIMTAVGLSTAALSIFKHCAHYYKSTNRTQSSQYTEIQKSIEQTSQQVMHQASSSSSVVSESVLEEIVYEASSSITKIDQSSFTATYTLVELYVSQHRWKDATRVVKKVLHGLWPSLFAPSIQDVLLPSQHVEKCVNLAERLSQCYHYRRRFPREEGIRVRVYRAVRAAKPVDDKLRDRVTTELVYFYERSSQPDRVISTWQEILEDYITHYGPEHTIVIKTLWTLAELTRPRPISIEYYQRIIRALNKDSPHCHPDAIEPLIIVVTELWNQSRYSDAVSYYSMLFTTFLNEPKKHPKFQVTDFVQEFFTRYTHCLRSVRTDYTKIHKVTVDYQTKVKAVFGATATITIKATVTLARVCQESRRFEIDAIALYEELLTIQSTEIDRDEITAILDGIYEEQTAIAMSKSESISATQIERASKVLRKRITSVRETYGWAHEESLTKLKEIVSFHSKHSESSESVLSELKESTVQILKTESSSTRLVAAASTIAASYIATNQVTKATELTQELYRQVVMKDTTNIKSTKFDLTSKGRQSLIFLAQLEQSLLQRNSTITEILAALTTQYVYFEEFRSHISSKSSSFHTVSVSASRLYHFLLSNNRQTFAIRVFDDYVAYFVATEGKRTKLTETNQVKIFLSTILEHFSTHKSTSFIRSVGIASNYRVLDLLQKKNYDGACDLAIASFRYISAHDVYRSTAIVKFVFTLGVFITGRTTVPRPDQATQKKLLGVSAHIIQEVLRVIGDLKINLAEINLDYLNILIGVLGEQKDYKNLVWVLSSLWNSRNKQINWSPAVTLQLARRYILARYLVGDALKASRLAEDIVYNCRRVNGARHQSTLEMSTLLSQLYAGIAQRYQSEKGGQHMANKYYKKIASVHENLLRIFADPSLVEFEGGLDSSFSMDGSAYDLDLGDSTPNGSITDAEQVRQHLQLLKLAVQRLGDWPKDYTEYERLNADLFLEFGDELKGVEGVEKWDLKKFGSGKASGNEDQLSLEFKSWELEIAQPEEVEEEL</sequence>
<dbReference type="InterPro" id="IPR011990">
    <property type="entry name" value="TPR-like_helical_dom_sf"/>
</dbReference>
<dbReference type="InterPro" id="IPR027417">
    <property type="entry name" value="P-loop_NTPase"/>
</dbReference>
<dbReference type="Proteomes" id="UP000186955">
    <property type="component" value="Unassembled WGS sequence"/>
</dbReference>
<dbReference type="InterPro" id="IPR056884">
    <property type="entry name" value="NPHP3-like_N"/>
</dbReference>
<organism evidence="3 4">
    <name type="scientific">Penicillium subrubescens</name>
    <dbReference type="NCBI Taxonomy" id="1316194"/>
    <lineage>
        <taxon>Eukaryota</taxon>
        <taxon>Fungi</taxon>
        <taxon>Dikarya</taxon>
        <taxon>Ascomycota</taxon>
        <taxon>Pezizomycotina</taxon>
        <taxon>Eurotiomycetes</taxon>
        <taxon>Eurotiomycetidae</taxon>
        <taxon>Eurotiales</taxon>
        <taxon>Aspergillaceae</taxon>
        <taxon>Penicillium</taxon>
    </lineage>
</organism>
<evidence type="ECO:0000313" key="4">
    <source>
        <dbReference type="Proteomes" id="UP000186955"/>
    </source>
</evidence>
<dbReference type="Gene3D" id="1.25.40.10">
    <property type="entry name" value="Tetratricopeptide repeat domain"/>
    <property type="match status" value="1"/>
</dbReference>
<gene>
    <name evidence="3" type="ORF">PENSUB_2724</name>
</gene>
<dbReference type="SUPFAM" id="SSF52540">
    <property type="entry name" value="P-loop containing nucleoside triphosphate hydrolases"/>
    <property type="match status" value="1"/>
</dbReference>
<keyword evidence="4" id="KW-1185">Reference proteome</keyword>
<keyword evidence="1" id="KW-0677">Repeat</keyword>
<evidence type="ECO:0000256" key="1">
    <source>
        <dbReference type="ARBA" id="ARBA00022737"/>
    </source>
</evidence>
<dbReference type="EMBL" id="MNBE01000274">
    <property type="protein sequence ID" value="OKP11652.1"/>
    <property type="molecule type" value="Genomic_DNA"/>
</dbReference>
<feature type="domain" description="Nephrocystin 3-like N-terminal" evidence="2">
    <location>
        <begin position="320"/>
        <end position="471"/>
    </location>
</feature>
<evidence type="ECO:0000259" key="2">
    <source>
        <dbReference type="Pfam" id="PF24883"/>
    </source>
</evidence>
<proteinExistence type="predicted"/>
<dbReference type="OrthoDB" id="2546325at2759"/>
<dbReference type="Gene3D" id="3.40.50.300">
    <property type="entry name" value="P-loop containing nucleotide triphosphate hydrolases"/>
    <property type="match status" value="1"/>
</dbReference>
<dbReference type="PANTHER" id="PTHR10039:SF9">
    <property type="entry name" value="NACHT DOMAIN PROTEIN (AFU_ORTHOLOGUE AFUA_2G01760)"/>
    <property type="match status" value="1"/>
</dbReference>
<accession>A0A1Q5UGP3</accession>
<evidence type="ECO:0000313" key="3">
    <source>
        <dbReference type="EMBL" id="OKP11652.1"/>
    </source>
</evidence>
<reference evidence="3 4" key="1">
    <citation type="submission" date="2016-10" db="EMBL/GenBank/DDBJ databases">
        <title>Genome sequence of the ascomycete fungus Penicillium subrubescens.</title>
        <authorList>
            <person name="De Vries R.P."/>
            <person name="Peng M."/>
            <person name="Dilokpimol A."/>
            <person name="Hilden K."/>
            <person name="Makela M.R."/>
            <person name="Grigoriev I."/>
            <person name="Riley R."/>
            <person name="Granchi Z."/>
        </authorList>
    </citation>
    <scope>NUCLEOTIDE SEQUENCE [LARGE SCALE GENOMIC DNA]</scope>
    <source>
        <strain evidence="3 4">CBS 132785</strain>
    </source>
</reference>
<comment type="caution">
    <text evidence="3">The sequence shown here is derived from an EMBL/GenBank/DDBJ whole genome shotgun (WGS) entry which is preliminary data.</text>
</comment>
<name>A0A1Q5UGP3_9EURO</name>
<dbReference type="Pfam" id="PF24883">
    <property type="entry name" value="NPHP3_N"/>
    <property type="match status" value="1"/>
</dbReference>
<dbReference type="STRING" id="1316194.A0A1Q5UGP3"/>
<protein>
    <recommendedName>
        <fullName evidence="2">Nephrocystin 3-like N-terminal domain-containing protein</fullName>
    </recommendedName>
</protein>